<sequence>MQGTQQGEWRVMFKNREEAGEFLAQELIPFRDDPKAILLALPRGGVVVAYQLSLALHLPLDVLITRKIGAPDNPEYALGAVSETGAVYWNREALYGLSLTEQQLSAAVQVQQKEVSRRVALYRQGRPFPDLKDRTVILVDDGLATGATFFASVTTARQGNPRRLIGAIPVGPRSTVEEARKLVDQLIVLRVPDPFYAVGNFYRDFEQVEDREVLQYLNLAEEASINRS</sequence>
<dbReference type="Gene3D" id="3.40.50.2020">
    <property type="match status" value="1"/>
</dbReference>
<evidence type="ECO:0000313" key="3">
    <source>
        <dbReference type="Proteomes" id="UP000001660"/>
    </source>
</evidence>
<dbReference type="HOGENOM" id="CLU_083583_0_0_0"/>
<dbReference type="eggNOG" id="COG1926">
    <property type="taxonomic scope" value="Bacteria"/>
</dbReference>
<dbReference type="InterPro" id="IPR029057">
    <property type="entry name" value="PRTase-like"/>
</dbReference>
<gene>
    <name evidence="2" type="ORF">NIDE3860</name>
</gene>
<keyword evidence="2" id="KW-0328">Glycosyltransferase</keyword>
<reference evidence="2 3" key="1">
    <citation type="journal article" date="2010" name="Proc. Natl. Acad. Sci. U.S.A.">
        <title>A Nitrospira metagenome illuminates the physiology and evolution of globally important nitrite-oxidizing bacteria.</title>
        <authorList>
            <person name="Lucker S."/>
            <person name="Wagner M."/>
            <person name="Maixner F."/>
            <person name="Pelletier E."/>
            <person name="Koch H."/>
            <person name="Vacherie B."/>
            <person name="Rattei T."/>
            <person name="Sinninghe Damste J."/>
            <person name="Spieck E."/>
            <person name="Le Paslier D."/>
            <person name="Daims H."/>
        </authorList>
    </citation>
    <scope>NUCLEOTIDE SEQUENCE [LARGE SCALE GENOMIC DNA]</scope>
</reference>
<dbReference type="KEGG" id="nde:NIDE3860"/>
<feature type="domain" description="Phosphoribosyltransferase" evidence="1">
    <location>
        <begin position="35"/>
        <end position="186"/>
    </location>
</feature>
<dbReference type="CDD" id="cd06223">
    <property type="entry name" value="PRTases_typeI"/>
    <property type="match status" value="1"/>
</dbReference>
<keyword evidence="3" id="KW-1185">Reference proteome</keyword>
<dbReference type="Proteomes" id="UP000001660">
    <property type="component" value="Chromosome"/>
</dbReference>
<organism evidence="2 3">
    <name type="scientific">Nitrospira defluvii</name>
    <dbReference type="NCBI Taxonomy" id="330214"/>
    <lineage>
        <taxon>Bacteria</taxon>
        <taxon>Pseudomonadati</taxon>
        <taxon>Nitrospirota</taxon>
        <taxon>Nitrospiria</taxon>
        <taxon>Nitrospirales</taxon>
        <taxon>Nitrospiraceae</taxon>
        <taxon>Nitrospira</taxon>
    </lineage>
</organism>
<name>D8PJF9_9BACT</name>
<protein>
    <submittedName>
        <fullName evidence="2">Putative Phosphoribosyltransferase</fullName>
    </submittedName>
</protein>
<dbReference type="Pfam" id="PF00156">
    <property type="entry name" value="Pribosyltran"/>
    <property type="match status" value="1"/>
</dbReference>
<evidence type="ECO:0000259" key="1">
    <source>
        <dbReference type="Pfam" id="PF00156"/>
    </source>
</evidence>
<keyword evidence="2" id="KW-0808">Transferase</keyword>
<dbReference type="GO" id="GO:0016757">
    <property type="term" value="F:glycosyltransferase activity"/>
    <property type="evidence" value="ECO:0007669"/>
    <property type="project" value="UniProtKB-KW"/>
</dbReference>
<proteinExistence type="predicted"/>
<dbReference type="OrthoDB" id="9810066at2"/>
<dbReference type="Gene3D" id="3.30.1310.20">
    <property type="entry name" value="PRTase-like"/>
    <property type="match status" value="1"/>
</dbReference>
<dbReference type="AlphaFoldDB" id="D8PJF9"/>
<dbReference type="SUPFAM" id="SSF53271">
    <property type="entry name" value="PRTase-like"/>
    <property type="match status" value="1"/>
</dbReference>
<dbReference type="InterPro" id="IPR000836">
    <property type="entry name" value="PRTase_dom"/>
</dbReference>
<dbReference type="STRING" id="330214.NIDE3860"/>
<evidence type="ECO:0000313" key="2">
    <source>
        <dbReference type="EMBL" id="CBK43533.1"/>
    </source>
</evidence>
<dbReference type="EMBL" id="FP929003">
    <property type="protein sequence ID" value="CBK43533.1"/>
    <property type="molecule type" value="Genomic_DNA"/>
</dbReference>
<accession>D8PJF9</accession>